<evidence type="ECO:0000256" key="1">
    <source>
        <dbReference type="SAM" id="MobiDB-lite"/>
    </source>
</evidence>
<name>A0AA40E151_9PEZI</name>
<organism evidence="2 3">
    <name type="scientific">Lasiosphaeris hirsuta</name>
    <dbReference type="NCBI Taxonomy" id="260670"/>
    <lineage>
        <taxon>Eukaryota</taxon>
        <taxon>Fungi</taxon>
        <taxon>Dikarya</taxon>
        <taxon>Ascomycota</taxon>
        <taxon>Pezizomycotina</taxon>
        <taxon>Sordariomycetes</taxon>
        <taxon>Sordariomycetidae</taxon>
        <taxon>Sordariales</taxon>
        <taxon>Lasiosphaeriaceae</taxon>
        <taxon>Lasiosphaeris</taxon>
    </lineage>
</organism>
<sequence length="98" mass="10978">MIAKQVPLMINIRRISPSQRFGLSQLITSQPIPPKPNMNVQTRSMTRSQREAPAPEPTGPLSRAVNLADPITEEDHARVRSTLRASALGRILRRHFSD</sequence>
<reference evidence="2" key="1">
    <citation type="submission" date="2023-06" db="EMBL/GenBank/DDBJ databases">
        <title>Genome-scale phylogeny and comparative genomics of the fungal order Sordariales.</title>
        <authorList>
            <consortium name="Lawrence Berkeley National Laboratory"/>
            <person name="Hensen N."/>
            <person name="Bonometti L."/>
            <person name="Westerberg I."/>
            <person name="Brannstrom I.O."/>
            <person name="Guillou S."/>
            <person name="Cros-Aarteil S."/>
            <person name="Calhoun S."/>
            <person name="Haridas S."/>
            <person name="Kuo A."/>
            <person name="Mondo S."/>
            <person name="Pangilinan J."/>
            <person name="Riley R."/>
            <person name="Labutti K."/>
            <person name="Andreopoulos B."/>
            <person name="Lipzen A."/>
            <person name="Chen C."/>
            <person name="Yanf M."/>
            <person name="Daum C."/>
            <person name="Ng V."/>
            <person name="Clum A."/>
            <person name="Steindorff A."/>
            <person name="Ohm R."/>
            <person name="Martin F."/>
            <person name="Silar P."/>
            <person name="Natvig D."/>
            <person name="Lalanne C."/>
            <person name="Gautier V."/>
            <person name="Ament-Velasquez S.L."/>
            <person name="Kruys A."/>
            <person name="Hutchinson M.I."/>
            <person name="Powell A.J."/>
            <person name="Barry K."/>
            <person name="Miller A.N."/>
            <person name="Grigoriev I.V."/>
            <person name="Debuchy R."/>
            <person name="Gladieux P."/>
            <person name="Thoren M.H."/>
            <person name="Johannesson H."/>
        </authorList>
    </citation>
    <scope>NUCLEOTIDE SEQUENCE</scope>
    <source>
        <strain evidence="2">SMH4607-1</strain>
    </source>
</reference>
<keyword evidence="3" id="KW-1185">Reference proteome</keyword>
<gene>
    <name evidence="2" type="ORF">B0H67DRAFT_567210</name>
</gene>
<dbReference type="Proteomes" id="UP001172102">
    <property type="component" value="Unassembled WGS sequence"/>
</dbReference>
<dbReference type="AlphaFoldDB" id="A0AA40E151"/>
<evidence type="ECO:0000313" key="3">
    <source>
        <dbReference type="Proteomes" id="UP001172102"/>
    </source>
</evidence>
<feature type="region of interest" description="Disordered" evidence="1">
    <location>
        <begin position="27"/>
        <end position="63"/>
    </location>
</feature>
<feature type="compositionally biased region" description="Polar residues" evidence="1">
    <location>
        <begin position="38"/>
        <end position="47"/>
    </location>
</feature>
<comment type="caution">
    <text evidence="2">The sequence shown here is derived from an EMBL/GenBank/DDBJ whole genome shotgun (WGS) entry which is preliminary data.</text>
</comment>
<proteinExistence type="predicted"/>
<dbReference type="EMBL" id="JAUKUA010000002">
    <property type="protein sequence ID" value="KAK0724084.1"/>
    <property type="molecule type" value="Genomic_DNA"/>
</dbReference>
<evidence type="ECO:0000313" key="2">
    <source>
        <dbReference type="EMBL" id="KAK0724084.1"/>
    </source>
</evidence>
<protein>
    <submittedName>
        <fullName evidence="2">Uncharacterized protein</fullName>
    </submittedName>
</protein>
<accession>A0AA40E151</accession>